<evidence type="ECO:0000256" key="1">
    <source>
        <dbReference type="SAM" id="MobiDB-lite"/>
    </source>
</evidence>
<evidence type="ECO:0000313" key="3">
    <source>
        <dbReference type="Proteomes" id="UP000076088"/>
    </source>
</evidence>
<dbReference type="AlphaFoldDB" id="A0AAC9FFS3"/>
<reference evidence="2 3" key="2">
    <citation type="journal article" date="2016" name="Genome Announc.">
        <title>Complete Genome Sequence of Sphingopyxis macrogoltabida Strain 203N (NBRC 111659), a Polyethylene Glycol Degrader.</title>
        <authorList>
            <person name="Ohtsubo Y."/>
            <person name="Nonoyama S."/>
            <person name="Nagata Y."/>
            <person name="Numata M."/>
            <person name="Tsuchikane K."/>
            <person name="Hosoyama A."/>
            <person name="Yamazoe A."/>
            <person name="Tsuda M."/>
            <person name="Fujita N."/>
            <person name="Kawai F."/>
        </authorList>
    </citation>
    <scope>NUCLEOTIDE SEQUENCE [LARGE SCALE GENOMIC DNA]</scope>
    <source>
        <strain evidence="2 3">203N</strain>
    </source>
</reference>
<reference evidence="3" key="1">
    <citation type="submission" date="2015-11" db="EMBL/GenBank/DDBJ databases">
        <title>Complete genome sequence of a polyethylene-glycol degrader Sphingopyxis macrogoltabida 203N (NBRC 111659).</title>
        <authorList>
            <person name="Yoshiyuki O."/>
            <person name="Shouta N."/>
            <person name="Nagata Y."/>
            <person name="Numata M."/>
            <person name="Tsuchikane K."/>
            <person name="Hosoyama A."/>
            <person name="Yamazoe A."/>
            <person name="Tsuda M."/>
            <person name="Fujita N."/>
            <person name="Kawai F."/>
        </authorList>
    </citation>
    <scope>NUCLEOTIDE SEQUENCE [LARGE SCALE GENOMIC DNA]</scope>
    <source>
        <strain evidence="3">203N</strain>
    </source>
</reference>
<dbReference type="EMBL" id="CP013344">
    <property type="protein sequence ID" value="AMU90408.1"/>
    <property type="molecule type" value="Genomic_DNA"/>
</dbReference>
<dbReference type="Proteomes" id="UP000076088">
    <property type="component" value="Chromosome"/>
</dbReference>
<evidence type="ECO:0000313" key="2">
    <source>
        <dbReference type="EMBL" id="AMU90408.1"/>
    </source>
</evidence>
<proteinExistence type="predicted"/>
<feature type="region of interest" description="Disordered" evidence="1">
    <location>
        <begin position="1"/>
        <end position="20"/>
    </location>
</feature>
<organism evidence="2 3">
    <name type="scientific">Sphingopyxis macrogoltabida</name>
    <name type="common">Sphingomonas macrogoltabidus</name>
    <dbReference type="NCBI Taxonomy" id="33050"/>
    <lineage>
        <taxon>Bacteria</taxon>
        <taxon>Pseudomonadati</taxon>
        <taxon>Pseudomonadota</taxon>
        <taxon>Alphaproteobacteria</taxon>
        <taxon>Sphingomonadales</taxon>
        <taxon>Sphingomonadaceae</taxon>
        <taxon>Sphingopyxis</taxon>
    </lineage>
</organism>
<keyword evidence="3" id="KW-1185">Reference proteome</keyword>
<name>A0AAC9FFS3_SPHMC</name>
<gene>
    <name evidence="2" type="ORF">ATM17_15385</name>
</gene>
<protein>
    <submittedName>
        <fullName evidence="2">Uncharacterized protein</fullName>
    </submittedName>
</protein>
<accession>A0AAC9FFS3</accession>
<sequence>MAVKATKPPSELLTCSGEPVAPLLEPSDGSAEIQRRRDLATLAYILSLRSAWGDCWSKLSGVRAWADRLPD</sequence>